<protein>
    <recommendedName>
        <fullName evidence="6">RRM domain-containing protein</fullName>
    </recommendedName>
</protein>
<dbReference type="Proteomes" id="UP000230423">
    <property type="component" value="Unassembled WGS sequence"/>
</dbReference>
<dbReference type="OrthoDB" id="167718at2759"/>
<evidence type="ECO:0000256" key="5">
    <source>
        <dbReference type="SAM" id="MobiDB-lite"/>
    </source>
</evidence>
<keyword evidence="2 4" id="KW-0694">RNA-binding</keyword>
<sequence length="432" mass="47822">MADHSDSHKAKKAKSATNTPVHAKPLKRAKHEEESDDDEDEEVVAPEVEEEDSDEMDEDEEEDEESEEDDVFILKEDDDEESDEDEEQVEPIMSTPIVKQKQAEDRKSALKSGKSTDVKKKVDVSAAPTPEEVAPKPAPKKSVELEAPSKKVNEKKVPVLSKEQAPQQGTKRKAVANDVPSKHIKLDESIIVDEENKRRQERDERSLFIKGFPKNTKTKELEELHADIETVRHRRGSSFAWIVFRNEAACTKAHGTLSKAKVGGKNVIVDFCGSKSSKAPATPKELMPVNPLELYINGLPANVTKEDIRNVFRAAVSINIPKGRPHDLRRAFILFSTEEDAKLAFDKSKGLKLAGRSVEVFFARMRKDVLPNATVKPSKGAATASAKKPTAVPKVDESDDSDEEEVESSDEGIEELAESPAKQATPGKVCFL</sequence>
<dbReference type="EMBL" id="KZ347569">
    <property type="protein sequence ID" value="PIO67486.1"/>
    <property type="molecule type" value="Genomic_DNA"/>
</dbReference>
<dbReference type="PROSITE" id="PS50102">
    <property type="entry name" value="RRM"/>
    <property type="match status" value="2"/>
</dbReference>
<feature type="compositionally biased region" description="Acidic residues" evidence="5">
    <location>
        <begin position="397"/>
        <end position="417"/>
    </location>
</feature>
<dbReference type="PANTHER" id="PTHR48039:SF4">
    <property type="entry name" value="RRM DOMAIN-CONTAINING PROTEIN"/>
    <property type="match status" value="1"/>
</dbReference>
<accession>A0A2G9UB73</accession>
<feature type="domain" description="RRM" evidence="6">
    <location>
        <begin position="205"/>
        <end position="274"/>
    </location>
</feature>
<dbReference type="CDD" id="cd00590">
    <property type="entry name" value="RRM_SF"/>
    <property type="match status" value="1"/>
</dbReference>
<evidence type="ECO:0000256" key="3">
    <source>
        <dbReference type="ARBA" id="ARBA00023242"/>
    </source>
</evidence>
<dbReference type="AlphaFoldDB" id="A0A2G9UB73"/>
<evidence type="ECO:0000256" key="2">
    <source>
        <dbReference type="ARBA" id="ARBA00022884"/>
    </source>
</evidence>
<gene>
    <name evidence="7" type="ORF">TELCIR_10763</name>
</gene>
<evidence type="ECO:0000256" key="1">
    <source>
        <dbReference type="ARBA" id="ARBA00004123"/>
    </source>
</evidence>
<feature type="compositionally biased region" description="Basic and acidic residues" evidence="5">
    <location>
        <begin position="141"/>
        <end position="157"/>
    </location>
</feature>
<dbReference type="PANTHER" id="PTHR48039">
    <property type="entry name" value="RNA-BINDING MOTIF PROTEIN 14B"/>
    <property type="match status" value="1"/>
</dbReference>
<keyword evidence="8" id="KW-1185">Reference proteome</keyword>
<proteinExistence type="predicted"/>
<name>A0A2G9UB73_TELCI</name>
<dbReference type="InterPro" id="IPR000504">
    <property type="entry name" value="RRM_dom"/>
</dbReference>
<reference evidence="7 8" key="1">
    <citation type="submission" date="2015-09" db="EMBL/GenBank/DDBJ databases">
        <title>Draft genome of the parasitic nematode Teladorsagia circumcincta isolate WARC Sus (inbred).</title>
        <authorList>
            <person name="Mitreva M."/>
        </authorList>
    </citation>
    <scope>NUCLEOTIDE SEQUENCE [LARGE SCALE GENOMIC DNA]</scope>
    <source>
        <strain evidence="7 8">S</strain>
    </source>
</reference>
<dbReference type="Pfam" id="PF00076">
    <property type="entry name" value="RRM_1"/>
    <property type="match status" value="1"/>
</dbReference>
<evidence type="ECO:0000259" key="6">
    <source>
        <dbReference type="PROSITE" id="PS50102"/>
    </source>
</evidence>
<comment type="subcellular location">
    <subcellularLocation>
        <location evidence="1">Nucleus</location>
    </subcellularLocation>
</comment>
<evidence type="ECO:0000256" key="4">
    <source>
        <dbReference type="PROSITE-ProRule" id="PRU00176"/>
    </source>
</evidence>
<evidence type="ECO:0000313" key="8">
    <source>
        <dbReference type="Proteomes" id="UP000230423"/>
    </source>
</evidence>
<feature type="region of interest" description="Disordered" evidence="5">
    <location>
        <begin position="375"/>
        <end position="432"/>
    </location>
</feature>
<dbReference type="InterPro" id="IPR012677">
    <property type="entry name" value="Nucleotide-bd_a/b_plait_sf"/>
</dbReference>
<feature type="region of interest" description="Disordered" evidence="5">
    <location>
        <begin position="1"/>
        <end position="176"/>
    </location>
</feature>
<keyword evidence="3" id="KW-0539">Nucleus</keyword>
<dbReference type="SMART" id="SM00360">
    <property type="entry name" value="RRM"/>
    <property type="match status" value="2"/>
</dbReference>
<evidence type="ECO:0000313" key="7">
    <source>
        <dbReference type="EMBL" id="PIO67486.1"/>
    </source>
</evidence>
<dbReference type="InterPro" id="IPR035979">
    <property type="entry name" value="RBD_domain_sf"/>
</dbReference>
<dbReference type="SUPFAM" id="SSF54928">
    <property type="entry name" value="RNA-binding domain, RBD"/>
    <property type="match status" value="2"/>
</dbReference>
<feature type="domain" description="RRM" evidence="6">
    <location>
        <begin position="292"/>
        <end position="365"/>
    </location>
</feature>
<dbReference type="InterPro" id="IPR051945">
    <property type="entry name" value="RRM_MRD1_RNA_proc_ribogen"/>
</dbReference>
<dbReference type="Gene3D" id="3.30.70.330">
    <property type="match status" value="2"/>
</dbReference>
<dbReference type="GO" id="GO:0003729">
    <property type="term" value="F:mRNA binding"/>
    <property type="evidence" value="ECO:0007669"/>
    <property type="project" value="TreeGrafter"/>
</dbReference>
<dbReference type="GO" id="GO:0005730">
    <property type="term" value="C:nucleolus"/>
    <property type="evidence" value="ECO:0007669"/>
    <property type="project" value="TreeGrafter"/>
</dbReference>
<feature type="compositionally biased region" description="Basic and acidic residues" evidence="5">
    <location>
        <begin position="101"/>
        <end position="123"/>
    </location>
</feature>
<feature type="compositionally biased region" description="Acidic residues" evidence="5">
    <location>
        <begin position="34"/>
        <end position="89"/>
    </location>
</feature>
<organism evidence="7 8">
    <name type="scientific">Teladorsagia circumcincta</name>
    <name type="common">Brown stomach worm</name>
    <name type="synonym">Ostertagia circumcincta</name>
    <dbReference type="NCBI Taxonomy" id="45464"/>
    <lineage>
        <taxon>Eukaryota</taxon>
        <taxon>Metazoa</taxon>
        <taxon>Ecdysozoa</taxon>
        <taxon>Nematoda</taxon>
        <taxon>Chromadorea</taxon>
        <taxon>Rhabditida</taxon>
        <taxon>Rhabditina</taxon>
        <taxon>Rhabditomorpha</taxon>
        <taxon>Strongyloidea</taxon>
        <taxon>Trichostrongylidae</taxon>
        <taxon>Teladorsagia</taxon>
    </lineage>
</organism>